<reference evidence="11" key="1">
    <citation type="journal article" date="2010" name="BMC Genomics">
        <title>Combination of measures distinguishes pre-miRNAs from other stem-loops in the genome of the newly sequenced Anopheles darlingi.</title>
        <authorList>
            <person name="Mendes N.D."/>
            <person name="Freitas A.T."/>
            <person name="Vasconcelos A.T."/>
            <person name="Sagot M.F."/>
        </authorList>
    </citation>
    <scope>NUCLEOTIDE SEQUENCE</scope>
</reference>
<dbReference type="InterPro" id="IPR050720">
    <property type="entry name" value="Engrailed_Homeobox_TFs"/>
</dbReference>
<keyword evidence="5 6" id="KW-0539">Nucleus</keyword>
<evidence type="ECO:0000256" key="6">
    <source>
        <dbReference type="PROSITE-ProRule" id="PRU00108"/>
    </source>
</evidence>
<evidence type="ECO:0000256" key="9">
    <source>
        <dbReference type="SAM" id="MobiDB-lite"/>
    </source>
</evidence>
<proteinExistence type="inferred from homology"/>
<dbReference type="PROSITE" id="PS00033">
    <property type="entry name" value="ENGRAILED"/>
    <property type="match status" value="1"/>
</dbReference>
<dbReference type="EnsemblMetazoa" id="ADAC002744-RA">
    <property type="protein sequence ID" value="ADAC002744-PA"/>
    <property type="gene ID" value="ADAC002744"/>
</dbReference>
<dbReference type="FunFam" id="1.10.10.60:FF:000189">
    <property type="entry name" value="Homeobox protein engrailed-like"/>
    <property type="match status" value="1"/>
</dbReference>
<dbReference type="CDD" id="cd00086">
    <property type="entry name" value="homeodomain"/>
    <property type="match status" value="1"/>
</dbReference>
<feature type="region of interest" description="Disordered" evidence="9">
    <location>
        <begin position="425"/>
        <end position="497"/>
    </location>
</feature>
<dbReference type="Gene3D" id="1.10.10.60">
    <property type="entry name" value="Homeodomain-like"/>
    <property type="match status" value="1"/>
</dbReference>
<dbReference type="InterPro" id="IPR009057">
    <property type="entry name" value="Homeodomain-like_sf"/>
</dbReference>
<dbReference type="GO" id="GO:0009653">
    <property type="term" value="P:anatomical structure morphogenesis"/>
    <property type="evidence" value="ECO:0007669"/>
    <property type="project" value="UniProtKB-ARBA"/>
</dbReference>
<dbReference type="Proteomes" id="UP000000673">
    <property type="component" value="Unassembled WGS sequence"/>
</dbReference>
<feature type="region of interest" description="Disordered" evidence="9">
    <location>
        <begin position="103"/>
        <end position="139"/>
    </location>
</feature>
<accession>A0A087Z0H5</accession>
<feature type="compositionally biased region" description="Basic and acidic residues" evidence="9">
    <location>
        <begin position="526"/>
        <end position="538"/>
    </location>
</feature>
<evidence type="ECO:0000256" key="4">
    <source>
        <dbReference type="ARBA" id="ARBA00023155"/>
    </source>
</evidence>
<evidence type="ECO:0000256" key="3">
    <source>
        <dbReference type="ARBA" id="ARBA00023125"/>
    </source>
</evidence>
<dbReference type="PROSITE" id="PS00027">
    <property type="entry name" value="HOMEOBOX_1"/>
    <property type="match status" value="1"/>
</dbReference>
<organism evidence="10 11">
    <name type="scientific">Anopheles darlingi</name>
    <name type="common">Mosquito</name>
    <dbReference type="NCBI Taxonomy" id="43151"/>
    <lineage>
        <taxon>Eukaryota</taxon>
        <taxon>Metazoa</taxon>
        <taxon>Ecdysozoa</taxon>
        <taxon>Arthropoda</taxon>
        <taxon>Hexapoda</taxon>
        <taxon>Insecta</taxon>
        <taxon>Pterygota</taxon>
        <taxon>Neoptera</taxon>
        <taxon>Endopterygota</taxon>
        <taxon>Diptera</taxon>
        <taxon>Nematocera</taxon>
        <taxon>Culicoidea</taxon>
        <taxon>Culicidae</taxon>
        <taxon>Anophelinae</taxon>
        <taxon>Anopheles</taxon>
    </lineage>
</organism>
<dbReference type="GO" id="GO:0000978">
    <property type="term" value="F:RNA polymerase II cis-regulatory region sequence-specific DNA binding"/>
    <property type="evidence" value="ECO:0007669"/>
    <property type="project" value="TreeGrafter"/>
</dbReference>
<name>A0A087Z0H5_ANODA</name>
<feature type="compositionally biased region" description="Low complexity" evidence="9">
    <location>
        <begin position="69"/>
        <end position="79"/>
    </location>
</feature>
<evidence type="ECO:0000256" key="8">
    <source>
        <dbReference type="RuleBase" id="RU510713"/>
    </source>
</evidence>
<dbReference type="PRINTS" id="PR00026">
    <property type="entry name" value="ENGRAILED"/>
</dbReference>
<evidence type="ECO:0000313" key="10">
    <source>
        <dbReference type="EnsemblMetazoa" id="ADAC002744-PA"/>
    </source>
</evidence>
<feature type="region of interest" description="Disordered" evidence="9">
    <location>
        <begin position="1"/>
        <end position="86"/>
    </location>
</feature>
<dbReference type="InterPro" id="IPR001356">
    <property type="entry name" value="HD"/>
</dbReference>
<dbReference type="InterPro" id="IPR017970">
    <property type="entry name" value="Homeobox_CS"/>
</dbReference>
<feature type="compositionally biased region" description="Low complexity" evidence="9">
    <location>
        <begin position="22"/>
        <end position="44"/>
    </location>
</feature>
<dbReference type="Pfam" id="PF00046">
    <property type="entry name" value="Homeodomain"/>
    <property type="match status" value="1"/>
</dbReference>
<dbReference type="GO" id="GO:0000981">
    <property type="term" value="F:DNA-binding transcription factor activity, RNA polymerase II-specific"/>
    <property type="evidence" value="ECO:0007669"/>
    <property type="project" value="InterPro"/>
</dbReference>
<feature type="compositionally biased region" description="Low complexity" evidence="9">
    <location>
        <begin position="115"/>
        <end position="139"/>
    </location>
</feature>
<feature type="compositionally biased region" description="Low complexity" evidence="9">
    <location>
        <begin position="200"/>
        <end position="209"/>
    </location>
</feature>
<evidence type="ECO:0000256" key="7">
    <source>
        <dbReference type="RuleBase" id="RU000682"/>
    </source>
</evidence>
<evidence type="ECO:0000256" key="5">
    <source>
        <dbReference type="ARBA" id="ARBA00023242"/>
    </source>
</evidence>
<dbReference type="VEuPathDB" id="VectorBase:ADAR2_010554"/>
<keyword evidence="2" id="KW-0217">Developmental protein</keyword>
<feature type="region of interest" description="Disordered" evidence="9">
    <location>
        <begin position="195"/>
        <end position="321"/>
    </location>
</feature>
<dbReference type="AlphaFoldDB" id="A0A087Z0H5"/>
<protein>
    <recommendedName>
        <fullName evidence="8">Homeobox protein engrailed-like</fullName>
    </recommendedName>
</protein>
<keyword evidence="3 6" id="KW-0238">DNA-binding</keyword>
<dbReference type="InterPro" id="IPR000747">
    <property type="entry name" value="HD_engrailed"/>
</dbReference>
<dbReference type="PANTHER" id="PTHR24341:SF9">
    <property type="entry name" value="SEGMENTATION POLARITY HOMEOBOX PROTEIN ENGRAILED"/>
    <property type="match status" value="1"/>
</dbReference>
<comment type="subcellular location">
    <subcellularLocation>
        <location evidence="1 6 7">Nucleus</location>
    </subcellularLocation>
</comment>
<keyword evidence="4 6" id="KW-0371">Homeobox</keyword>
<feature type="compositionally biased region" description="Low complexity" evidence="9">
    <location>
        <begin position="426"/>
        <end position="447"/>
    </location>
</feature>
<feature type="compositionally biased region" description="Pro residues" evidence="9">
    <location>
        <begin position="210"/>
        <end position="221"/>
    </location>
</feature>
<dbReference type="InterPro" id="IPR020479">
    <property type="entry name" value="HD_metazoa"/>
</dbReference>
<dbReference type="Pfam" id="PF10525">
    <property type="entry name" value="Engrail_1_C_sig"/>
    <property type="match status" value="1"/>
</dbReference>
<dbReference type="InterPro" id="IPR019549">
    <property type="entry name" value="Homeobox-engrailed_C-terminal"/>
</dbReference>
<dbReference type="PROSITE" id="PS50071">
    <property type="entry name" value="HOMEOBOX_2"/>
    <property type="match status" value="1"/>
</dbReference>
<dbReference type="PRINTS" id="PR00024">
    <property type="entry name" value="HOMEOBOX"/>
</dbReference>
<feature type="compositionally biased region" description="Polar residues" evidence="9">
    <location>
        <begin position="278"/>
        <end position="321"/>
    </location>
</feature>
<reference evidence="10" key="2">
    <citation type="submission" date="2015-06" db="UniProtKB">
        <authorList>
            <consortium name="EnsemblMetazoa"/>
        </authorList>
    </citation>
    <scope>IDENTIFICATION</scope>
</reference>
<dbReference type="PANTHER" id="PTHR24341">
    <property type="entry name" value="HOMEOBOX PROTEIN ENGRAILED"/>
    <property type="match status" value="1"/>
</dbReference>
<feature type="compositionally biased region" description="Low complexity" evidence="9">
    <location>
        <begin position="253"/>
        <end position="264"/>
    </location>
</feature>
<dbReference type="InterPro" id="IPR000047">
    <property type="entry name" value="HTH_motif"/>
</dbReference>
<dbReference type="SMART" id="SM00389">
    <property type="entry name" value="HOX"/>
    <property type="match status" value="1"/>
</dbReference>
<dbReference type="SUPFAM" id="SSF46689">
    <property type="entry name" value="Homeodomain-like"/>
    <property type="match status" value="1"/>
</dbReference>
<keyword evidence="11" id="KW-1185">Reference proteome</keyword>
<dbReference type="PRINTS" id="PR00031">
    <property type="entry name" value="HTHREPRESSR"/>
</dbReference>
<sequence>MALEDRCSPQSAPSPPHHHHSSQAPVSATTTMTATTTSSSSRSSPGSGEMSLVVPISIKQEPLSEPTNQQQQLQQQQQEQQEHATATPSISFSITNILSDHFGKALLPAPPSPAPSNRTSPPVSPSSPTHSLSPSSSSLSQSAAVASAAVVGLHLPYPFHPAHLGHHHHPGASLHPAYAVVPPHYHPTSAHLLHHHHHLTSSPYHHPSLPIVPQPHRPPQRPTTELNGNGGGLFRPYDISKSPARLRCSSNGSSTTATTPLSSSCHPAYHTDSESQDSHSAATSPATVTTGGHSTDLVATTPSIPNGGTLAASPTGSYSSRTSLPDVYDFSRKPASASSSSSSTPGSLDHRAALLSGFGAATSYPKLHEEIINSHRKFQAKLIESQSKAAAAVAAVASASSSSSSLPSSLGSLCKTVSQIGQHVAGTGSLGSTTTSTSTTNGFGSATPVNGVTAKPTPRPIPKPTEVHNGGSSSHDGGMESSDDAKSETSSSKDGEGGGNLWPAWVYCTRYSDRPSSGPRYRRTKQPKEKGESEEKRPRTAFSNAQLQRLKNEFNENRYLTEKRRQTLSAELGLNEAQIKIWFQNKRAKIKKSSSEKNPLALQLMAQGLYNHSTVPLTKEEEELEMRMNGQIP</sequence>
<feature type="region of interest" description="Disordered" evidence="9">
    <location>
        <begin position="513"/>
        <end position="541"/>
    </location>
</feature>
<evidence type="ECO:0000256" key="2">
    <source>
        <dbReference type="ARBA" id="ARBA00022473"/>
    </source>
</evidence>
<dbReference type="GO" id="GO:0030182">
    <property type="term" value="P:neuron differentiation"/>
    <property type="evidence" value="ECO:0007669"/>
    <property type="project" value="TreeGrafter"/>
</dbReference>
<feature type="DNA-binding region" description="Homeobox" evidence="6">
    <location>
        <begin position="535"/>
        <end position="594"/>
    </location>
</feature>
<dbReference type="VEuPathDB" id="VectorBase:ADAC002744"/>
<feature type="compositionally biased region" description="Basic and acidic residues" evidence="9">
    <location>
        <begin position="483"/>
        <end position="496"/>
    </location>
</feature>
<evidence type="ECO:0000313" key="11">
    <source>
        <dbReference type="Proteomes" id="UP000000673"/>
    </source>
</evidence>
<dbReference type="InterPro" id="IPR019737">
    <property type="entry name" value="Homeobox-engrailed_CS"/>
</dbReference>
<dbReference type="GO" id="GO:0005634">
    <property type="term" value="C:nucleus"/>
    <property type="evidence" value="ECO:0007669"/>
    <property type="project" value="UniProtKB-SubCell"/>
</dbReference>
<evidence type="ECO:0000256" key="1">
    <source>
        <dbReference type="ARBA" id="ARBA00004123"/>
    </source>
</evidence>
<comment type="similarity">
    <text evidence="8">Belongs to the Engrailed homeobox family.</text>
</comment>